<protein>
    <submittedName>
        <fullName evidence="1">Uncharacterized protein</fullName>
    </submittedName>
</protein>
<organism evidence="1 2">
    <name type="scientific">Apiospora saccharicola</name>
    <dbReference type="NCBI Taxonomy" id="335842"/>
    <lineage>
        <taxon>Eukaryota</taxon>
        <taxon>Fungi</taxon>
        <taxon>Dikarya</taxon>
        <taxon>Ascomycota</taxon>
        <taxon>Pezizomycotina</taxon>
        <taxon>Sordariomycetes</taxon>
        <taxon>Xylariomycetidae</taxon>
        <taxon>Amphisphaeriales</taxon>
        <taxon>Apiosporaceae</taxon>
        <taxon>Apiospora</taxon>
    </lineage>
</organism>
<evidence type="ECO:0000313" key="2">
    <source>
        <dbReference type="Proteomes" id="UP001446871"/>
    </source>
</evidence>
<accession>A0ABR1VNG7</accession>
<proteinExistence type="predicted"/>
<keyword evidence="2" id="KW-1185">Reference proteome</keyword>
<name>A0ABR1VNG7_9PEZI</name>
<sequence length="361" mass="39819">MSNKSLITSLPGQIVRLKRHKPSSDLSFDDRLGKETFTQKCNSSFVAYVGPIIPLAVLCQMNAIRVAKRTIPKCVPKAAALATDQPPKGKSRKAKDIDDLVYDLPAKLLAKHDDVCDEIHENLVFDDDGLAVARFPQTLASLMPSGGIDGATLNTFLMTRATKISYQTVSAFAEYPWTPELEEQLKGFQRQNPHDILPLGILKVGPLNYWWKPSRQDTVAGFLSLAVYLLHFPVLLGRAVTIGTLFPNEAGEYAKKAYGGDATSLSDSCNLQHFIRNDSIDSELCMKILNANPPTRLCYLLTTDLEGVKDIGLNPNCDLIKQYIKMSDGSETPRKEAIQHTVGFIGNLECIGVGELVQKKR</sequence>
<dbReference type="Proteomes" id="UP001446871">
    <property type="component" value="Unassembled WGS sequence"/>
</dbReference>
<reference evidence="1 2" key="1">
    <citation type="submission" date="2023-01" db="EMBL/GenBank/DDBJ databases">
        <title>Analysis of 21 Apiospora genomes using comparative genomics revels a genus with tremendous synthesis potential of carbohydrate active enzymes and secondary metabolites.</title>
        <authorList>
            <person name="Sorensen T."/>
        </authorList>
    </citation>
    <scope>NUCLEOTIDE SEQUENCE [LARGE SCALE GENOMIC DNA]</scope>
    <source>
        <strain evidence="1 2">CBS 83171</strain>
    </source>
</reference>
<comment type="caution">
    <text evidence="1">The sequence shown here is derived from an EMBL/GenBank/DDBJ whole genome shotgun (WGS) entry which is preliminary data.</text>
</comment>
<evidence type="ECO:0000313" key="1">
    <source>
        <dbReference type="EMBL" id="KAK8072743.1"/>
    </source>
</evidence>
<dbReference type="EMBL" id="JAQQWM010000003">
    <property type="protein sequence ID" value="KAK8072743.1"/>
    <property type="molecule type" value="Genomic_DNA"/>
</dbReference>
<gene>
    <name evidence="1" type="ORF">PG996_006091</name>
</gene>